<feature type="transmembrane region" description="Helical" evidence="1">
    <location>
        <begin position="25"/>
        <end position="43"/>
    </location>
</feature>
<reference evidence="3" key="1">
    <citation type="journal article" date="2014" name="Proc. Natl. Acad. Sci. U.S.A.">
        <title>Extensive sampling of basidiomycete genomes demonstrates inadequacy of the white-rot/brown-rot paradigm for wood decay fungi.</title>
        <authorList>
            <person name="Riley R."/>
            <person name="Salamov A.A."/>
            <person name="Brown D.W."/>
            <person name="Nagy L.G."/>
            <person name="Floudas D."/>
            <person name="Held B.W."/>
            <person name="Levasseur A."/>
            <person name="Lombard V."/>
            <person name="Morin E."/>
            <person name="Otillar R."/>
            <person name="Lindquist E.A."/>
            <person name="Sun H."/>
            <person name="LaButti K.M."/>
            <person name="Schmutz J."/>
            <person name="Jabbour D."/>
            <person name="Luo H."/>
            <person name="Baker S.E."/>
            <person name="Pisabarro A.G."/>
            <person name="Walton J.D."/>
            <person name="Blanchette R.A."/>
            <person name="Henrissat B."/>
            <person name="Martin F."/>
            <person name="Cullen D."/>
            <person name="Hibbett D.S."/>
            <person name="Grigoriev I.V."/>
        </authorList>
    </citation>
    <scope>NUCLEOTIDE SEQUENCE [LARGE SCALE GENOMIC DNA]</scope>
    <source>
        <strain evidence="3">FD-172 SS1</strain>
    </source>
</reference>
<dbReference type="HOGENOM" id="CLU_877718_0_0_1"/>
<dbReference type="EMBL" id="KL198018">
    <property type="protein sequence ID" value="KDQ19988.1"/>
    <property type="molecule type" value="Genomic_DNA"/>
</dbReference>
<gene>
    <name evidence="2" type="ORF">BOTBODRAFT_27390</name>
</gene>
<feature type="transmembrane region" description="Helical" evidence="1">
    <location>
        <begin position="148"/>
        <end position="168"/>
    </location>
</feature>
<evidence type="ECO:0000313" key="2">
    <source>
        <dbReference type="EMBL" id="KDQ19988.1"/>
    </source>
</evidence>
<evidence type="ECO:0000313" key="3">
    <source>
        <dbReference type="Proteomes" id="UP000027195"/>
    </source>
</evidence>
<organism evidence="2 3">
    <name type="scientific">Botryobasidium botryosum (strain FD-172 SS1)</name>
    <dbReference type="NCBI Taxonomy" id="930990"/>
    <lineage>
        <taxon>Eukaryota</taxon>
        <taxon>Fungi</taxon>
        <taxon>Dikarya</taxon>
        <taxon>Basidiomycota</taxon>
        <taxon>Agaricomycotina</taxon>
        <taxon>Agaricomycetes</taxon>
        <taxon>Cantharellales</taxon>
        <taxon>Botryobasidiaceae</taxon>
        <taxon>Botryobasidium</taxon>
    </lineage>
</organism>
<keyword evidence="1" id="KW-1133">Transmembrane helix</keyword>
<evidence type="ECO:0008006" key="4">
    <source>
        <dbReference type="Google" id="ProtNLM"/>
    </source>
</evidence>
<dbReference type="AlphaFoldDB" id="A0A067MW62"/>
<feature type="transmembrane region" description="Helical" evidence="1">
    <location>
        <begin position="221"/>
        <end position="243"/>
    </location>
</feature>
<proteinExistence type="predicted"/>
<keyword evidence="1" id="KW-0812">Transmembrane</keyword>
<accession>A0A067MW62</accession>
<dbReference type="Proteomes" id="UP000027195">
    <property type="component" value="Unassembled WGS sequence"/>
</dbReference>
<protein>
    <recommendedName>
        <fullName evidence="4">THH1/TOM1/TOM3 domain-containing protein</fullName>
    </recommendedName>
</protein>
<name>A0A067MW62_BOTB1</name>
<feature type="transmembrane region" description="Helical" evidence="1">
    <location>
        <begin position="188"/>
        <end position="209"/>
    </location>
</feature>
<keyword evidence="1" id="KW-0472">Membrane</keyword>
<dbReference type="InParanoid" id="A0A067MW62"/>
<evidence type="ECO:0000256" key="1">
    <source>
        <dbReference type="SAM" id="Phobius"/>
    </source>
</evidence>
<sequence length="299" mass="33121">MSNTTLEQSTLGLTLPTGGYAVPDYVVGAIYGVFSTIVGTLAWRAFSNKKPIGSAYINLHFFALARCVGYIIRGVVDGMTPTADWNTAQWTNYVSLLTSAYSIITAGTTLFLFFMSVVSIQFRRTCEAVAPRGSVIEEEERQGSEKRFLWIFRILVLALAVVAAVGSVRQFDPYWSNYSQGKQMREAVAVIQIILTLCMITYVSVNYFAHRSPARCTRAYLIVNAIFFLMLVTQAFNITRVVSPLSAKVSSDPNYAYLLQVLPELLLLTLVLIGRLDTALDYTGIRADEGSSKGGEWKH</sequence>
<feature type="transmembrane region" description="Helical" evidence="1">
    <location>
        <begin position="93"/>
        <end position="114"/>
    </location>
</feature>
<feature type="transmembrane region" description="Helical" evidence="1">
    <location>
        <begin position="55"/>
        <end position="73"/>
    </location>
</feature>
<keyword evidence="3" id="KW-1185">Reference proteome</keyword>
<feature type="transmembrane region" description="Helical" evidence="1">
    <location>
        <begin position="255"/>
        <end position="276"/>
    </location>
</feature>